<name>A0A0R2KRP5_LACAM</name>
<organism evidence="1 2">
    <name type="scientific">Lactobacillus amylovorus subsp. animalium DSM 16698</name>
    <dbReference type="NCBI Taxonomy" id="695563"/>
    <lineage>
        <taxon>Bacteria</taxon>
        <taxon>Bacillati</taxon>
        <taxon>Bacillota</taxon>
        <taxon>Bacilli</taxon>
        <taxon>Lactobacillales</taxon>
        <taxon>Lactobacillaceae</taxon>
        <taxon>Lactobacillus</taxon>
        <taxon>Lactobacillus amylovorus subsp. animalium</taxon>
    </lineage>
</organism>
<evidence type="ECO:0000313" key="1">
    <source>
        <dbReference type="EMBL" id="KRN92291.1"/>
    </source>
</evidence>
<proteinExistence type="predicted"/>
<evidence type="ECO:0000313" key="2">
    <source>
        <dbReference type="Proteomes" id="UP000051529"/>
    </source>
</evidence>
<dbReference type="PATRIC" id="fig|695563.3.peg.167"/>
<accession>A0A0R2KRP5</accession>
<reference evidence="1 2" key="1">
    <citation type="journal article" date="2015" name="Genome Announc.">
        <title>Expanding the biotechnology potential of lactobacilli through comparative genomics of 213 strains and associated genera.</title>
        <authorList>
            <person name="Sun Z."/>
            <person name="Harris H.M."/>
            <person name="McCann A."/>
            <person name="Guo C."/>
            <person name="Argimon S."/>
            <person name="Zhang W."/>
            <person name="Yang X."/>
            <person name="Jeffery I.B."/>
            <person name="Cooney J.C."/>
            <person name="Kagawa T.F."/>
            <person name="Liu W."/>
            <person name="Song Y."/>
            <person name="Salvetti E."/>
            <person name="Wrobel A."/>
            <person name="Rasinkangas P."/>
            <person name="Parkhill J."/>
            <person name="Rea M.C."/>
            <person name="O'Sullivan O."/>
            <person name="Ritari J."/>
            <person name="Douillard F.P."/>
            <person name="Paul Ross R."/>
            <person name="Yang R."/>
            <person name="Briner A.E."/>
            <person name="Felis G.E."/>
            <person name="de Vos W.M."/>
            <person name="Barrangou R."/>
            <person name="Klaenhammer T.R."/>
            <person name="Caufield P.W."/>
            <person name="Cui Y."/>
            <person name="Zhang H."/>
            <person name="O'Toole P.W."/>
        </authorList>
    </citation>
    <scope>NUCLEOTIDE SEQUENCE [LARGE SCALE GENOMIC DNA]</scope>
    <source>
        <strain evidence="1 2">DSM 16698</strain>
    </source>
</reference>
<dbReference type="Proteomes" id="UP000051529">
    <property type="component" value="Unassembled WGS sequence"/>
</dbReference>
<sequence length="224" mass="25495">MFKHQHLDEALTSLNLTNSELTEKLSDTINNNFDTKVADLAQKKLSTATVRHWCQGTAHPTDLIIRQGISILLTGDKDNYGCFIIPTKDEAIQILQSALTVNNQKIIDNFKIFKSNCAFGVYDKTKSNPDSSKTSSETLMGCIAYLTIQGYLFTNYSDNKGHLTLDTYLNLIDINKLIKQTNIDRLLTDTQIYLNTAKTYDNDNIYKQVLFSLLKQIVHQDFWL</sequence>
<comment type="caution">
    <text evidence="1">The sequence shown here is derived from an EMBL/GenBank/DDBJ whole genome shotgun (WGS) entry which is preliminary data.</text>
</comment>
<dbReference type="AlphaFoldDB" id="A0A0R2KRP5"/>
<gene>
    <name evidence="1" type="ORF">IV44_GL000159</name>
</gene>
<dbReference type="RefSeq" id="WP_156405800.1">
    <property type="nucleotide sequence ID" value="NZ_JQBQ01000011.1"/>
</dbReference>
<protein>
    <submittedName>
        <fullName evidence="1">Uncharacterized protein</fullName>
    </submittedName>
</protein>
<dbReference type="EMBL" id="JQBQ01000011">
    <property type="protein sequence ID" value="KRN92291.1"/>
    <property type="molecule type" value="Genomic_DNA"/>
</dbReference>